<sequence length="178" mass="20246">MKPLNIVIDDENRYFAAGLRLSIVKYAQQHNNVAHFLPPGSDERPDIVLASPARRTRRWAAYSGAHVVTIKEKQTVASGRASRVLYRTDDQQCLFTLLSDTLANPKPVCRFPAKLLTPRERQVIGYLRRGLDQSQTARVMGVSVKTVHSHKRSVMGKLMLNRSHDFIYWLLSPEAEYS</sequence>
<keyword evidence="2" id="KW-0238">DNA-binding</keyword>
<dbReference type="PANTHER" id="PTHR44688:SF16">
    <property type="entry name" value="DNA-BINDING TRANSCRIPTIONAL ACTIVATOR DEVR_DOSR"/>
    <property type="match status" value="1"/>
</dbReference>
<accession>A0A9X9BXW7</accession>
<dbReference type="PROSITE" id="PS50043">
    <property type="entry name" value="HTH_LUXR_2"/>
    <property type="match status" value="1"/>
</dbReference>
<reference evidence="6 7" key="1">
    <citation type="submission" date="2019-07" db="EMBL/GenBank/DDBJ databases">
        <title>Serratia strains were isolated from fresh produce.</title>
        <authorList>
            <person name="Cho G.-S."/>
            <person name="Stein M."/>
            <person name="Lee W."/>
            <person name="Suh S.H."/>
            <person name="Franz C.M.A.P."/>
        </authorList>
    </citation>
    <scope>NUCLEOTIDE SEQUENCE [LARGE SCALE GENOMIC DNA]</scope>
    <source>
        <strain evidence="6 7">S17</strain>
    </source>
</reference>
<evidence type="ECO:0000313" key="6">
    <source>
        <dbReference type="EMBL" id="TXE23551.1"/>
    </source>
</evidence>
<name>A0A9X9BXW7_9GAMM</name>
<proteinExistence type="predicted"/>
<dbReference type="RefSeq" id="WP_042783502.1">
    <property type="nucleotide sequence ID" value="NZ_CP074168.1"/>
</dbReference>
<evidence type="ECO:0000256" key="3">
    <source>
        <dbReference type="ARBA" id="ARBA00023159"/>
    </source>
</evidence>
<dbReference type="GO" id="GO:0003677">
    <property type="term" value="F:DNA binding"/>
    <property type="evidence" value="ECO:0007669"/>
    <property type="project" value="UniProtKB-KW"/>
</dbReference>
<dbReference type="PANTHER" id="PTHR44688">
    <property type="entry name" value="DNA-BINDING TRANSCRIPTIONAL ACTIVATOR DEVR_DOSR"/>
    <property type="match status" value="1"/>
</dbReference>
<dbReference type="AlphaFoldDB" id="A0A9X9BXW7"/>
<protein>
    <submittedName>
        <fullName evidence="6">Helix-turn-helix transcriptional regulator</fullName>
    </submittedName>
</protein>
<dbReference type="InterPro" id="IPR036388">
    <property type="entry name" value="WH-like_DNA-bd_sf"/>
</dbReference>
<dbReference type="Proteomes" id="UP000321307">
    <property type="component" value="Unassembled WGS sequence"/>
</dbReference>
<keyword evidence="4" id="KW-0804">Transcription</keyword>
<evidence type="ECO:0000256" key="4">
    <source>
        <dbReference type="ARBA" id="ARBA00023163"/>
    </source>
</evidence>
<dbReference type="Gene3D" id="1.10.10.10">
    <property type="entry name" value="Winged helix-like DNA-binding domain superfamily/Winged helix DNA-binding domain"/>
    <property type="match status" value="1"/>
</dbReference>
<dbReference type="SUPFAM" id="SSF46894">
    <property type="entry name" value="C-terminal effector domain of the bipartite response regulators"/>
    <property type="match status" value="1"/>
</dbReference>
<keyword evidence="1" id="KW-0805">Transcription regulation</keyword>
<dbReference type="Pfam" id="PF00196">
    <property type="entry name" value="GerE"/>
    <property type="match status" value="1"/>
</dbReference>
<evidence type="ECO:0000259" key="5">
    <source>
        <dbReference type="PROSITE" id="PS50043"/>
    </source>
</evidence>
<dbReference type="CDD" id="cd06170">
    <property type="entry name" value="LuxR_C_like"/>
    <property type="match status" value="1"/>
</dbReference>
<dbReference type="EMBL" id="VOUP01000049">
    <property type="protein sequence ID" value="TXE23551.1"/>
    <property type="molecule type" value="Genomic_DNA"/>
</dbReference>
<comment type="caution">
    <text evidence="6">The sequence shown here is derived from an EMBL/GenBank/DDBJ whole genome shotgun (WGS) entry which is preliminary data.</text>
</comment>
<gene>
    <name evidence="6" type="ORF">FOT63_24210</name>
</gene>
<keyword evidence="3" id="KW-0010">Activator</keyword>
<evidence type="ECO:0000256" key="2">
    <source>
        <dbReference type="ARBA" id="ARBA00023125"/>
    </source>
</evidence>
<feature type="domain" description="HTH luxR-type" evidence="5">
    <location>
        <begin position="109"/>
        <end position="174"/>
    </location>
</feature>
<evidence type="ECO:0000313" key="7">
    <source>
        <dbReference type="Proteomes" id="UP000321307"/>
    </source>
</evidence>
<dbReference type="GO" id="GO:0006355">
    <property type="term" value="P:regulation of DNA-templated transcription"/>
    <property type="evidence" value="ECO:0007669"/>
    <property type="project" value="InterPro"/>
</dbReference>
<dbReference type="PRINTS" id="PR00038">
    <property type="entry name" value="HTHLUXR"/>
</dbReference>
<evidence type="ECO:0000256" key="1">
    <source>
        <dbReference type="ARBA" id="ARBA00023015"/>
    </source>
</evidence>
<dbReference type="InterPro" id="IPR000792">
    <property type="entry name" value="Tscrpt_reg_LuxR_C"/>
</dbReference>
<dbReference type="InterPro" id="IPR016032">
    <property type="entry name" value="Sig_transdc_resp-reg_C-effctor"/>
</dbReference>
<dbReference type="SMART" id="SM00421">
    <property type="entry name" value="HTH_LUXR"/>
    <property type="match status" value="1"/>
</dbReference>
<organism evidence="6 7">
    <name type="scientific">Serratia ureilytica</name>
    <dbReference type="NCBI Taxonomy" id="300181"/>
    <lineage>
        <taxon>Bacteria</taxon>
        <taxon>Pseudomonadati</taxon>
        <taxon>Pseudomonadota</taxon>
        <taxon>Gammaproteobacteria</taxon>
        <taxon>Enterobacterales</taxon>
        <taxon>Yersiniaceae</taxon>
        <taxon>Serratia</taxon>
    </lineage>
</organism>